<evidence type="ECO:0000259" key="10">
    <source>
        <dbReference type="PROSITE" id="PS50011"/>
    </source>
</evidence>
<gene>
    <name evidence="12" type="ORF">PoB_005199700</name>
</gene>
<dbReference type="InterPro" id="IPR011009">
    <property type="entry name" value="Kinase-like_dom_sf"/>
</dbReference>
<dbReference type="Proteomes" id="UP000735302">
    <property type="component" value="Unassembled WGS sequence"/>
</dbReference>
<evidence type="ECO:0000256" key="3">
    <source>
        <dbReference type="ARBA" id="ARBA00022692"/>
    </source>
</evidence>
<dbReference type="GO" id="GO:0004672">
    <property type="term" value="F:protein kinase activity"/>
    <property type="evidence" value="ECO:0007669"/>
    <property type="project" value="InterPro"/>
</dbReference>
<feature type="domain" description="Protein kinase" evidence="10">
    <location>
        <begin position="1"/>
        <end position="108"/>
    </location>
</feature>
<comment type="subcellular location">
    <subcellularLocation>
        <location evidence="1">Membrane</location>
        <topology evidence="1">Single-pass type I membrane protein</topology>
    </subcellularLocation>
</comment>
<evidence type="ECO:0000256" key="1">
    <source>
        <dbReference type="ARBA" id="ARBA00004479"/>
    </source>
</evidence>
<dbReference type="PROSITE" id="PS50125">
    <property type="entry name" value="GUANYLATE_CYCLASE_2"/>
    <property type="match status" value="1"/>
</dbReference>
<dbReference type="Pfam" id="PF07714">
    <property type="entry name" value="PK_Tyr_Ser-Thr"/>
    <property type="match status" value="1"/>
</dbReference>
<dbReference type="GO" id="GO:0005886">
    <property type="term" value="C:plasma membrane"/>
    <property type="evidence" value="ECO:0007669"/>
    <property type="project" value="TreeGrafter"/>
</dbReference>
<feature type="domain" description="Guanylate cyclase" evidence="11">
    <location>
        <begin position="179"/>
        <end position="264"/>
    </location>
</feature>
<keyword evidence="8" id="KW-0456">Lyase</keyword>
<dbReference type="InterPro" id="IPR050401">
    <property type="entry name" value="Cyclic_nucleotide_synthase"/>
</dbReference>
<dbReference type="AlphaFoldDB" id="A0AAV4C2A4"/>
<dbReference type="InterPro" id="IPR000719">
    <property type="entry name" value="Prot_kinase_dom"/>
</dbReference>
<evidence type="ECO:0000256" key="5">
    <source>
        <dbReference type="ARBA" id="ARBA00022741"/>
    </source>
</evidence>
<dbReference type="Pfam" id="PF00211">
    <property type="entry name" value="Guanylate_cyc"/>
    <property type="match status" value="1"/>
</dbReference>
<dbReference type="PANTHER" id="PTHR11920:SF335">
    <property type="entry name" value="GUANYLATE CYCLASE"/>
    <property type="match status" value="1"/>
</dbReference>
<keyword evidence="3" id="KW-0812">Transmembrane</keyword>
<dbReference type="SMART" id="SM00044">
    <property type="entry name" value="CYCc"/>
    <property type="match status" value="1"/>
</dbReference>
<dbReference type="EC" id="4.6.1.2" evidence="2"/>
<dbReference type="GO" id="GO:0004016">
    <property type="term" value="F:adenylate cyclase activity"/>
    <property type="evidence" value="ECO:0007669"/>
    <property type="project" value="TreeGrafter"/>
</dbReference>
<dbReference type="InterPro" id="IPR001054">
    <property type="entry name" value="A/G_cyclase"/>
</dbReference>
<keyword evidence="13" id="KW-1185">Reference proteome</keyword>
<keyword evidence="5" id="KW-0547">Nucleotide-binding</keyword>
<evidence type="ECO:0000256" key="8">
    <source>
        <dbReference type="ARBA" id="ARBA00023239"/>
    </source>
</evidence>
<reference evidence="12 13" key="1">
    <citation type="journal article" date="2021" name="Elife">
        <title>Chloroplast acquisition without the gene transfer in kleptoplastic sea slugs, Plakobranchus ocellatus.</title>
        <authorList>
            <person name="Maeda T."/>
            <person name="Takahashi S."/>
            <person name="Yoshida T."/>
            <person name="Shimamura S."/>
            <person name="Takaki Y."/>
            <person name="Nagai Y."/>
            <person name="Toyoda A."/>
            <person name="Suzuki Y."/>
            <person name="Arimoto A."/>
            <person name="Ishii H."/>
            <person name="Satoh N."/>
            <person name="Nishiyama T."/>
            <person name="Hasebe M."/>
            <person name="Maruyama T."/>
            <person name="Minagawa J."/>
            <person name="Obokata J."/>
            <person name="Shigenobu S."/>
        </authorList>
    </citation>
    <scope>NUCLEOTIDE SEQUENCE [LARGE SCALE GENOMIC DNA]</scope>
</reference>
<dbReference type="Gene3D" id="3.30.70.1230">
    <property type="entry name" value="Nucleotide cyclase"/>
    <property type="match status" value="1"/>
</dbReference>
<dbReference type="Gene3D" id="1.10.510.10">
    <property type="entry name" value="Transferase(Phosphotransferase) domain 1"/>
    <property type="match status" value="1"/>
</dbReference>
<dbReference type="Pfam" id="PF07701">
    <property type="entry name" value="HNOBA"/>
    <property type="match status" value="1"/>
</dbReference>
<evidence type="ECO:0000313" key="12">
    <source>
        <dbReference type="EMBL" id="GFO25492.1"/>
    </source>
</evidence>
<dbReference type="GO" id="GO:0004383">
    <property type="term" value="F:guanylate cyclase activity"/>
    <property type="evidence" value="ECO:0007669"/>
    <property type="project" value="UniProtKB-EC"/>
</dbReference>
<dbReference type="GO" id="GO:0001653">
    <property type="term" value="F:peptide receptor activity"/>
    <property type="evidence" value="ECO:0007669"/>
    <property type="project" value="TreeGrafter"/>
</dbReference>
<dbReference type="PROSITE" id="PS50011">
    <property type="entry name" value="PROTEIN_KINASE_DOM"/>
    <property type="match status" value="1"/>
</dbReference>
<keyword evidence="9" id="KW-0141">cGMP biosynthesis</keyword>
<evidence type="ECO:0000259" key="11">
    <source>
        <dbReference type="PROSITE" id="PS50125"/>
    </source>
</evidence>
<keyword evidence="4" id="KW-0732">Signal</keyword>
<dbReference type="Gene3D" id="6.10.250.780">
    <property type="match status" value="1"/>
</dbReference>
<dbReference type="SUPFAM" id="SSF56112">
    <property type="entry name" value="Protein kinase-like (PK-like)"/>
    <property type="match status" value="1"/>
</dbReference>
<dbReference type="SUPFAM" id="SSF55073">
    <property type="entry name" value="Nucleotide cyclase"/>
    <property type="match status" value="1"/>
</dbReference>
<dbReference type="InterPro" id="IPR011645">
    <property type="entry name" value="HNOB_dom_associated"/>
</dbReference>
<sequence length="264" mass="29908">MLWKAPELIRDRHAPARGTQEGDVYSFAIILFEIHSRNGPYGMCELTPKDIIERVMAYDENGHPFRPRLSEISSTPRFITDVIKECWDEDPTKRPDFKSLRTKLKPMQKGMKSSIFDNMMSIMEKYASNLESLVQSRTDELIEEKKKTEELLQDMLPGAVADQLMHGKQVEAESFDSVTIFFSDICGFTAISSESTPMQIVDMLNGLYTLFDSIIEFYDVYKVETIGDAYMVVSGLPKPNGNRHAGEIASMALNLLQVNGSLRS</sequence>
<evidence type="ECO:0000313" key="13">
    <source>
        <dbReference type="Proteomes" id="UP000735302"/>
    </source>
</evidence>
<dbReference type="GO" id="GO:0007168">
    <property type="term" value="P:receptor guanylyl cyclase signaling pathway"/>
    <property type="evidence" value="ECO:0007669"/>
    <property type="project" value="TreeGrafter"/>
</dbReference>
<proteinExistence type="predicted"/>
<accession>A0AAV4C2A4</accession>
<keyword evidence="7" id="KW-0472">Membrane</keyword>
<evidence type="ECO:0000256" key="4">
    <source>
        <dbReference type="ARBA" id="ARBA00022729"/>
    </source>
</evidence>
<dbReference type="GO" id="GO:0035556">
    <property type="term" value="P:intracellular signal transduction"/>
    <property type="evidence" value="ECO:0007669"/>
    <property type="project" value="InterPro"/>
</dbReference>
<evidence type="ECO:0000256" key="9">
    <source>
        <dbReference type="ARBA" id="ARBA00023293"/>
    </source>
</evidence>
<dbReference type="PANTHER" id="PTHR11920">
    <property type="entry name" value="GUANYLYL CYCLASE"/>
    <property type="match status" value="1"/>
</dbReference>
<dbReference type="InterPro" id="IPR001245">
    <property type="entry name" value="Ser-Thr/Tyr_kinase_cat_dom"/>
</dbReference>
<protein>
    <recommendedName>
        <fullName evidence="2">guanylate cyclase</fullName>
        <ecNumber evidence="2">4.6.1.2</ecNumber>
    </recommendedName>
</protein>
<dbReference type="GO" id="GO:0005524">
    <property type="term" value="F:ATP binding"/>
    <property type="evidence" value="ECO:0007669"/>
    <property type="project" value="InterPro"/>
</dbReference>
<name>A0AAV4C2A4_9GAST</name>
<keyword evidence="6" id="KW-1133">Transmembrane helix</keyword>
<comment type="caution">
    <text evidence="12">The sequence shown here is derived from an EMBL/GenBank/DDBJ whole genome shotgun (WGS) entry which is preliminary data.</text>
</comment>
<dbReference type="InterPro" id="IPR029787">
    <property type="entry name" value="Nucleotide_cyclase"/>
</dbReference>
<evidence type="ECO:0000256" key="7">
    <source>
        <dbReference type="ARBA" id="ARBA00023136"/>
    </source>
</evidence>
<dbReference type="CDD" id="cd07302">
    <property type="entry name" value="CHD"/>
    <property type="match status" value="1"/>
</dbReference>
<evidence type="ECO:0000256" key="6">
    <source>
        <dbReference type="ARBA" id="ARBA00022989"/>
    </source>
</evidence>
<organism evidence="12 13">
    <name type="scientific">Plakobranchus ocellatus</name>
    <dbReference type="NCBI Taxonomy" id="259542"/>
    <lineage>
        <taxon>Eukaryota</taxon>
        <taxon>Metazoa</taxon>
        <taxon>Spiralia</taxon>
        <taxon>Lophotrochozoa</taxon>
        <taxon>Mollusca</taxon>
        <taxon>Gastropoda</taxon>
        <taxon>Heterobranchia</taxon>
        <taxon>Euthyneura</taxon>
        <taxon>Panpulmonata</taxon>
        <taxon>Sacoglossa</taxon>
        <taxon>Placobranchoidea</taxon>
        <taxon>Plakobranchidae</taxon>
        <taxon>Plakobranchus</taxon>
    </lineage>
</organism>
<evidence type="ECO:0000256" key="2">
    <source>
        <dbReference type="ARBA" id="ARBA00012202"/>
    </source>
</evidence>
<dbReference type="EMBL" id="BLXT01005762">
    <property type="protein sequence ID" value="GFO25492.1"/>
    <property type="molecule type" value="Genomic_DNA"/>
</dbReference>